<organism evidence="1 2">
    <name type="scientific">Hydnum rufescens UP504</name>
    <dbReference type="NCBI Taxonomy" id="1448309"/>
    <lineage>
        <taxon>Eukaryota</taxon>
        <taxon>Fungi</taxon>
        <taxon>Dikarya</taxon>
        <taxon>Basidiomycota</taxon>
        <taxon>Agaricomycotina</taxon>
        <taxon>Agaricomycetes</taxon>
        <taxon>Cantharellales</taxon>
        <taxon>Hydnaceae</taxon>
        <taxon>Hydnum</taxon>
    </lineage>
</organism>
<sequence length="233" mass="24840">MTSKPADCFQVSFNIVAETPVVFLKPVVQPHRKGHDCVATGVGWYSWTTAWVPFQESSEKITLLCNAIAELRTTVTTMNMTLVKLVLAPVASGADSLEVPSLEALNITASPVDISPVQLNFIPISTIPIVSPIIAPAAFPAMMSITVGLTVSPSTLPSPAPIATPNPPTKALSGVQFGEAMRDVFFSQHWYLITKGLQTGVSHTVYYCIPNAGAGWIHYGHALQAGNVKTITP</sequence>
<comment type="caution">
    <text evidence="1">The sequence shown here is derived from an EMBL/GenBank/DDBJ whole genome shotgun (WGS) entry which is preliminary data.</text>
</comment>
<keyword evidence="2" id="KW-1185">Reference proteome</keyword>
<name>A0A9P6ADC8_9AGAM</name>
<dbReference type="EMBL" id="MU129394">
    <property type="protein sequence ID" value="KAF9503280.1"/>
    <property type="molecule type" value="Genomic_DNA"/>
</dbReference>
<reference evidence="1" key="1">
    <citation type="journal article" date="2020" name="Nat. Commun.">
        <title>Large-scale genome sequencing of mycorrhizal fungi provides insights into the early evolution of symbiotic traits.</title>
        <authorList>
            <person name="Miyauchi S."/>
            <person name="Kiss E."/>
            <person name="Kuo A."/>
            <person name="Drula E."/>
            <person name="Kohler A."/>
            <person name="Sanchez-Garcia M."/>
            <person name="Morin E."/>
            <person name="Andreopoulos B."/>
            <person name="Barry K.W."/>
            <person name="Bonito G."/>
            <person name="Buee M."/>
            <person name="Carver A."/>
            <person name="Chen C."/>
            <person name="Cichocki N."/>
            <person name="Clum A."/>
            <person name="Culley D."/>
            <person name="Crous P.W."/>
            <person name="Fauchery L."/>
            <person name="Girlanda M."/>
            <person name="Hayes R.D."/>
            <person name="Keri Z."/>
            <person name="LaButti K."/>
            <person name="Lipzen A."/>
            <person name="Lombard V."/>
            <person name="Magnuson J."/>
            <person name="Maillard F."/>
            <person name="Murat C."/>
            <person name="Nolan M."/>
            <person name="Ohm R.A."/>
            <person name="Pangilinan J."/>
            <person name="Pereira M.F."/>
            <person name="Perotto S."/>
            <person name="Peter M."/>
            <person name="Pfister S."/>
            <person name="Riley R."/>
            <person name="Sitrit Y."/>
            <person name="Stielow J.B."/>
            <person name="Szollosi G."/>
            <person name="Zifcakova L."/>
            <person name="Stursova M."/>
            <person name="Spatafora J.W."/>
            <person name="Tedersoo L."/>
            <person name="Vaario L.M."/>
            <person name="Yamada A."/>
            <person name="Yan M."/>
            <person name="Wang P."/>
            <person name="Xu J."/>
            <person name="Bruns T."/>
            <person name="Baldrian P."/>
            <person name="Vilgalys R."/>
            <person name="Dunand C."/>
            <person name="Henrissat B."/>
            <person name="Grigoriev I.V."/>
            <person name="Hibbett D."/>
            <person name="Nagy L.G."/>
            <person name="Martin F.M."/>
        </authorList>
    </citation>
    <scope>NUCLEOTIDE SEQUENCE</scope>
    <source>
        <strain evidence="1">UP504</strain>
    </source>
</reference>
<evidence type="ECO:0000313" key="1">
    <source>
        <dbReference type="EMBL" id="KAF9503280.1"/>
    </source>
</evidence>
<gene>
    <name evidence="1" type="ORF">BS47DRAFT_1369649</name>
</gene>
<dbReference type="Proteomes" id="UP000886523">
    <property type="component" value="Unassembled WGS sequence"/>
</dbReference>
<dbReference type="AlphaFoldDB" id="A0A9P6ADC8"/>
<dbReference type="OrthoDB" id="3270804at2759"/>
<protein>
    <submittedName>
        <fullName evidence="1">Uncharacterized protein</fullName>
    </submittedName>
</protein>
<evidence type="ECO:0000313" key="2">
    <source>
        <dbReference type="Proteomes" id="UP000886523"/>
    </source>
</evidence>
<proteinExistence type="predicted"/>
<accession>A0A9P6ADC8</accession>